<dbReference type="AlphaFoldDB" id="A0A317VQ02"/>
<reference evidence="2 3" key="1">
    <citation type="submission" date="2016-12" db="EMBL/GenBank/DDBJ databases">
        <title>The genomes of Aspergillus section Nigri reveals drivers in fungal speciation.</title>
        <authorList>
            <consortium name="DOE Joint Genome Institute"/>
            <person name="Vesth T.C."/>
            <person name="Nybo J."/>
            <person name="Theobald S."/>
            <person name="Brandl J."/>
            <person name="Frisvad J.C."/>
            <person name="Nielsen K.F."/>
            <person name="Lyhne E.K."/>
            <person name="Kogle M.E."/>
            <person name="Kuo A."/>
            <person name="Riley R."/>
            <person name="Clum A."/>
            <person name="Nolan M."/>
            <person name="Lipzen A."/>
            <person name="Salamov A."/>
            <person name="Henrissat B."/>
            <person name="Wiebenga A."/>
            <person name="De Vries R.P."/>
            <person name="Grigoriev I.V."/>
            <person name="Mortensen U.H."/>
            <person name="Andersen M.R."/>
            <person name="Baker S.E."/>
        </authorList>
    </citation>
    <scope>NUCLEOTIDE SEQUENCE [LARGE SCALE GENOMIC DNA]</scope>
    <source>
        <strain evidence="2 3">CBS 117.55</strain>
    </source>
</reference>
<evidence type="ECO:0000313" key="3">
    <source>
        <dbReference type="Proteomes" id="UP000247233"/>
    </source>
</evidence>
<name>A0A317VQ02_9EURO</name>
<accession>A0A317VQ02</accession>
<dbReference type="RefSeq" id="XP_025397252.1">
    <property type="nucleotide sequence ID" value="XM_025537797.1"/>
</dbReference>
<gene>
    <name evidence="2" type="ORF">BO70DRAFT_101800</name>
</gene>
<dbReference type="EMBL" id="MSFL01000022">
    <property type="protein sequence ID" value="PWY75127.1"/>
    <property type="molecule type" value="Genomic_DNA"/>
</dbReference>
<comment type="caution">
    <text evidence="2">The sequence shown here is derived from an EMBL/GenBank/DDBJ whole genome shotgun (WGS) entry which is preliminary data.</text>
</comment>
<sequence length="79" mass="8568">MFPRPVSTPATPYALNDQGHGGCSTLTMNLPNGHQNRDSSLGKMGCRKIRAGQAMVHVPAYPKSPSFPQSLKDLSDDRE</sequence>
<protein>
    <submittedName>
        <fullName evidence="2">Uncharacterized protein</fullName>
    </submittedName>
</protein>
<dbReference type="VEuPathDB" id="FungiDB:BO70DRAFT_101800"/>
<proteinExistence type="predicted"/>
<organism evidence="2 3">
    <name type="scientific">Aspergillus heteromorphus CBS 117.55</name>
    <dbReference type="NCBI Taxonomy" id="1448321"/>
    <lineage>
        <taxon>Eukaryota</taxon>
        <taxon>Fungi</taxon>
        <taxon>Dikarya</taxon>
        <taxon>Ascomycota</taxon>
        <taxon>Pezizomycotina</taxon>
        <taxon>Eurotiomycetes</taxon>
        <taxon>Eurotiomycetidae</taxon>
        <taxon>Eurotiales</taxon>
        <taxon>Aspergillaceae</taxon>
        <taxon>Aspergillus</taxon>
        <taxon>Aspergillus subgen. Circumdati</taxon>
    </lineage>
</organism>
<evidence type="ECO:0000313" key="2">
    <source>
        <dbReference type="EMBL" id="PWY75127.1"/>
    </source>
</evidence>
<keyword evidence="3" id="KW-1185">Reference proteome</keyword>
<dbReference type="GeneID" id="37060034"/>
<feature type="region of interest" description="Disordered" evidence="1">
    <location>
        <begin position="59"/>
        <end position="79"/>
    </location>
</feature>
<evidence type="ECO:0000256" key="1">
    <source>
        <dbReference type="SAM" id="MobiDB-lite"/>
    </source>
</evidence>
<dbReference type="Proteomes" id="UP000247233">
    <property type="component" value="Unassembled WGS sequence"/>
</dbReference>